<keyword evidence="3" id="KW-1003">Cell membrane</keyword>
<evidence type="ECO:0000313" key="10">
    <source>
        <dbReference type="Proteomes" id="UP000051562"/>
    </source>
</evidence>
<dbReference type="PROSITE" id="PS50928">
    <property type="entry name" value="ABC_TM1"/>
    <property type="match status" value="1"/>
</dbReference>
<dbReference type="Gene3D" id="1.10.3720.10">
    <property type="entry name" value="MetI-like"/>
    <property type="match status" value="1"/>
</dbReference>
<dbReference type="Pfam" id="PF00528">
    <property type="entry name" value="BPD_transp_1"/>
    <property type="match status" value="1"/>
</dbReference>
<protein>
    <recommendedName>
        <fullName evidence="8">ABC transmembrane type-1 domain-containing protein</fullName>
    </recommendedName>
</protein>
<name>A0A0Q3PNH1_9HYPH</name>
<comment type="caution">
    <text evidence="9">The sequence shown here is derived from an EMBL/GenBank/DDBJ whole genome shotgun (WGS) entry which is preliminary data.</text>
</comment>
<dbReference type="PANTHER" id="PTHR30151:SF0">
    <property type="entry name" value="ABC TRANSPORTER PERMEASE PROTEIN MJ0413-RELATED"/>
    <property type="match status" value="1"/>
</dbReference>
<comment type="subcellular location">
    <subcellularLocation>
        <location evidence="1 7">Cell membrane</location>
        <topology evidence="1 7">Multi-pass membrane protein</topology>
    </subcellularLocation>
</comment>
<dbReference type="PANTHER" id="PTHR30151">
    <property type="entry name" value="ALKANE SULFONATE ABC TRANSPORTER-RELATED, MEMBRANE SUBUNIT"/>
    <property type="match status" value="1"/>
</dbReference>
<evidence type="ECO:0000256" key="5">
    <source>
        <dbReference type="ARBA" id="ARBA00022989"/>
    </source>
</evidence>
<feature type="transmembrane region" description="Helical" evidence="7">
    <location>
        <begin position="41"/>
        <end position="59"/>
    </location>
</feature>
<keyword evidence="6 7" id="KW-0472">Membrane</keyword>
<dbReference type="GO" id="GO:0055085">
    <property type="term" value="P:transmembrane transport"/>
    <property type="evidence" value="ECO:0007669"/>
    <property type="project" value="InterPro"/>
</dbReference>
<dbReference type="InterPro" id="IPR035906">
    <property type="entry name" value="MetI-like_sf"/>
</dbReference>
<evidence type="ECO:0000256" key="1">
    <source>
        <dbReference type="ARBA" id="ARBA00004651"/>
    </source>
</evidence>
<dbReference type="RefSeq" id="WP_055727156.1">
    <property type="nucleotide sequence ID" value="NZ_LMAR01000023.1"/>
</dbReference>
<comment type="similarity">
    <text evidence="7">Belongs to the binding-protein-dependent transport system permease family.</text>
</comment>
<feature type="transmembrane region" description="Helical" evidence="7">
    <location>
        <begin position="110"/>
        <end position="131"/>
    </location>
</feature>
<feature type="transmembrane region" description="Helical" evidence="7">
    <location>
        <begin position="79"/>
        <end position="98"/>
    </location>
</feature>
<organism evidence="9 10">
    <name type="scientific">Bosea thiooxidans</name>
    <dbReference type="NCBI Taxonomy" id="53254"/>
    <lineage>
        <taxon>Bacteria</taxon>
        <taxon>Pseudomonadati</taxon>
        <taxon>Pseudomonadota</taxon>
        <taxon>Alphaproteobacteria</taxon>
        <taxon>Hyphomicrobiales</taxon>
        <taxon>Boseaceae</taxon>
        <taxon>Bosea</taxon>
    </lineage>
</organism>
<dbReference type="SUPFAM" id="SSF161098">
    <property type="entry name" value="MetI-like"/>
    <property type="match status" value="1"/>
</dbReference>
<keyword evidence="4 7" id="KW-0812">Transmembrane</keyword>
<sequence length="261" mass="27083">MVAIGMTPPAAAADRGLSVGAIRLLTLTGLLAAYQAISSSGLVFEGAMPGLPAIAVALLRQVADPAFYPHLGRTAYEAAAGVAIGASLGVACGVSLGASRFLAAMLDPWIRALAPAPKIIFLPVLILAFGIDAGPKIAMAAISSFFPVAVATFGGMREVRRILVQVVRSFDASTLQLVRIIYLPSIVVPLLGSLRLAVGVALIGALLAEVKMSNKGLGYLIIQDYNAFRTAEMYALLLLVFALALSINAVLRAIGRRFGVP</sequence>
<proteinExistence type="inferred from homology"/>
<feature type="transmembrane region" description="Helical" evidence="7">
    <location>
        <begin position="233"/>
        <end position="251"/>
    </location>
</feature>
<evidence type="ECO:0000259" key="8">
    <source>
        <dbReference type="PROSITE" id="PS50928"/>
    </source>
</evidence>
<evidence type="ECO:0000313" key="9">
    <source>
        <dbReference type="EMBL" id="KQK31390.1"/>
    </source>
</evidence>
<feature type="domain" description="ABC transmembrane type-1" evidence="8">
    <location>
        <begin position="71"/>
        <end position="251"/>
    </location>
</feature>
<dbReference type="Proteomes" id="UP000051562">
    <property type="component" value="Unassembled WGS sequence"/>
</dbReference>
<evidence type="ECO:0000256" key="2">
    <source>
        <dbReference type="ARBA" id="ARBA00022448"/>
    </source>
</evidence>
<feature type="transmembrane region" description="Helical" evidence="7">
    <location>
        <begin position="16"/>
        <end position="34"/>
    </location>
</feature>
<keyword evidence="5 7" id="KW-1133">Transmembrane helix</keyword>
<evidence type="ECO:0000256" key="7">
    <source>
        <dbReference type="RuleBase" id="RU363032"/>
    </source>
</evidence>
<reference evidence="9 10" key="1">
    <citation type="submission" date="2015-10" db="EMBL/GenBank/DDBJ databases">
        <title>Draft genome of Bosea thiooxidans.</title>
        <authorList>
            <person name="Wang X."/>
        </authorList>
    </citation>
    <scope>NUCLEOTIDE SEQUENCE [LARGE SCALE GENOMIC DNA]</scope>
    <source>
        <strain evidence="9 10">CGMCC 9174</strain>
    </source>
</reference>
<keyword evidence="2 7" id="KW-0813">Transport</keyword>
<dbReference type="InterPro" id="IPR000515">
    <property type="entry name" value="MetI-like"/>
</dbReference>
<evidence type="ECO:0000256" key="6">
    <source>
        <dbReference type="ARBA" id="ARBA00023136"/>
    </source>
</evidence>
<evidence type="ECO:0000256" key="3">
    <source>
        <dbReference type="ARBA" id="ARBA00022475"/>
    </source>
</evidence>
<feature type="transmembrane region" description="Helical" evidence="7">
    <location>
        <begin position="137"/>
        <end position="156"/>
    </location>
</feature>
<dbReference type="AlphaFoldDB" id="A0A0Q3PNH1"/>
<dbReference type="EMBL" id="LMAR01000023">
    <property type="protein sequence ID" value="KQK31390.1"/>
    <property type="molecule type" value="Genomic_DNA"/>
</dbReference>
<gene>
    <name evidence="9" type="ORF">ARD30_02995</name>
</gene>
<evidence type="ECO:0000256" key="4">
    <source>
        <dbReference type="ARBA" id="ARBA00022692"/>
    </source>
</evidence>
<dbReference type="GO" id="GO:0005886">
    <property type="term" value="C:plasma membrane"/>
    <property type="evidence" value="ECO:0007669"/>
    <property type="project" value="UniProtKB-SubCell"/>
</dbReference>
<accession>A0A0Q3PNH1</accession>
<keyword evidence="10" id="KW-1185">Reference proteome</keyword>
<feature type="transmembrane region" description="Helical" evidence="7">
    <location>
        <begin position="177"/>
        <end position="207"/>
    </location>
</feature>